<dbReference type="GO" id="GO:0019185">
    <property type="term" value="C:snRNA-activating protein complex"/>
    <property type="evidence" value="ECO:0007669"/>
    <property type="project" value="TreeGrafter"/>
</dbReference>
<feature type="region of interest" description="Disordered" evidence="1">
    <location>
        <begin position="193"/>
        <end position="250"/>
    </location>
</feature>
<feature type="region of interest" description="Disordered" evidence="1">
    <location>
        <begin position="535"/>
        <end position="561"/>
    </location>
</feature>
<dbReference type="EMBL" id="JALJOS010000015">
    <property type="protein sequence ID" value="KAK9830857.1"/>
    <property type="molecule type" value="Genomic_DNA"/>
</dbReference>
<evidence type="ECO:0000313" key="3">
    <source>
        <dbReference type="Proteomes" id="UP001438707"/>
    </source>
</evidence>
<protein>
    <submittedName>
        <fullName evidence="2">Uncharacterized protein</fullName>
    </submittedName>
</protein>
<feature type="compositionally biased region" description="Basic and acidic residues" evidence="1">
    <location>
        <begin position="494"/>
        <end position="506"/>
    </location>
</feature>
<name>A0AAW1RAH0_9CHLO</name>
<dbReference type="Pfam" id="PF09808">
    <property type="entry name" value="SNAPC1"/>
    <property type="match status" value="1"/>
</dbReference>
<comment type="caution">
    <text evidence="2">The sequence shown here is derived from an EMBL/GenBank/DDBJ whole genome shotgun (WGS) entry which is preliminary data.</text>
</comment>
<dbReference type="GO" id="GO:0043565">
    <property type="term" value="F:sequence-specific DNA binding"/>
    <property type="evidence" value="ECO:0007669"/>
    <property type="project" value="TreeGrafter"/>
</dbReference>
<dbReference type="GO" id="GO:0042795">
    <property type="term" value="P:snRNA transcription by RNA polymerase II"/>
    <property type="evidence" value="ECO:0007669"/>
    <property type="project" value="TreeGrafter"/>
</dbReference>
<dbReference type="Proteomes" id="UP001438707">
    <property type="component" value="Unassembled WGS sequence"/>
</dbReference>
<sequence length="748" mass="80502">MQQSFKHKLASRPDQTTSIASLGALEDFSKPAKFNQSNKGKIQQQQTGQYRHTDYDRDVRTLVEAFAARVDSGSPASFACFKECWQKLHFSCVYQAGIASRQALDTFMQSIYTAALDFIDPAVAAPLSRPQAATVSRQGSTHPAGTAIAQQYLGSCSASAAAAASRANARMQGVSRVRGQSRQAQNPFKVAPETQLQGAIPARPRTSSSLGRMDSSESLPSMCDHHLKAESGPCDAPPPGSQHDTSHRQVMASQHLLTRSAAALCILPQGATEQRDRPSGMVAHMNSTQDCNHDIGYWTAQMSDVSRCLASPDNILPGCADESAPDVGADELSIMPDGLLPADFHRPGTPIDDKLPASLVCQIGGLFTVYAVYTAQPCRPKVRIYLVLELLEALVNLLAECNDLGFLEPKAMVARLVADEALVMGAVRRHLPGSVREKPIRHRTSKAVGEKREATFAAFKQILKASRTLDRLPQGFQLLTKSYRRAHDLAMAGTDKDGTDAQEHRPTNSLHQTMQAASEAFKSKRAKLIRVPAKPERRHGLAAAEHAHDAPGPANHAVSQGAAETTIATCNDDLRHGQPTRHGDCADEEDLELALMAELDRDDTPNAAASLPCVVSDISKPAAAGKKRRKSASRQPRMSMQEKATAQMDANEALPSELADIEEAAETSPAAGMPAQDLSAHAVMDSAHPDQLLKSSPQPHKLGKQPSKPPLQISNDVPYGAAGTMTSWPAHDWCPAVFPALLKIGRDC</sequence>
<organism evidence="2 3">
    <name type="scientific">Apatococcus lobatus</name>
    <dbReference type="NCBI Taxonomy" id="904363"/>
    <lineage>
        <taxon>Eukaryota</taxon>
        <taxon>Viridiplantae</taxon>
        <taxon>Chlorophyta</taxon>
        <taxon>core chlorophytes</taxon>
        <taxon>Trebouxiophyceae</taxon>
        <taxon>Chlorellales</taxon>
        <taxon>Chlorellaceae</taxon>
        <taxon>Apatococcus</taxon>
    </lineage>
</organism>
<proteinExistence type="predicted"/>
<feature type="region of interest" description="Disordered" evidence="1">
    <location>
        <begin position="32"/>
        <end position="51"/>
    </location>
</feature>
<feature type="compositionally biased region" description="Polar residues" evidence="1">
    <location>
        <begin position="507"/>
        <end position="516"/>
    </location>
</feature>
<gene>
    <name evidence="2" type="ORF">WJX74_010579</name>
</gene>
<evidence type="ECO:0000256" key="1">
    <source>
        <dbReference type="SAM" id="MobiDB-lite"/>
    </source>
</evidence>
<feature type="region of interest" description="Disordered" evidence="1">
    <location>
        <begin position="690"/>
        <end position="717"/>
    </location>
</feature>
<feature type="compositionally biased region" description="Basic and acidic residues" evidence="1">
    <location>
        <begin position="535"/>
        <end position="549"/>
    </location>
</feature>
<dbReference type="GO" id="GO:0042796">
    <property type="term" value="P:snRNA transcription by RNA polymerase III"/>
    <property type="evidence" value="ECO:0007669"/>
    <property type="project" value="TreeGrafter"/>
</dbReference>
<dbReference type="PANTHER" id="PTHR15131:SF3">
    <property type="entry name" value="SNRNA-ACTIVATING PROTEIN COMPLEX SUBUNIT 1"/>
    <property type="match status" value="1"/>
</dbReference>
<evidence type="ECO:0000313" key="2">
    <source>
        <dbReference type="EMBL" id="KAK9830857.1"/>
    </source>
</evidence>
<dbReference type="AlphaFoldDB" id="A0AAW1RAH0"/>
<feature type="region of interest" description="Disordered" evidence="1">
    <location>
        <begin position="493"/>
        <end position="516"/>
    </location>
</feature>
<reference evidence="2 3" key="1">
    <citation type="journal article" date="2024" name="Nat. Commun.">
        <title>Phylogenomics reveals the evolutionary origins of lichenization in chlorophyte algae.</title>
        <authorList>
            <person name="Puginier C."/>
            <person name="Libourel C."/>
            <person name="Otte J."/>
            <person name="Skaloud P."/>
            <person name="Haon M."/>
            <person name="Grisel S."/>
            <person name="Petersen M."/>
            <person name="Berrin J.G."/>
            <person name="Delaux P.M."/>
            <person name="Dal Grande F."/>
            <person name="Keller J."/>
        </authorList>
    </citation>
    <scope>NUCLEOTIDE SEQUENCE [LARGE SCALE GENOMIC DNA]</scope>
    <source>
        <strain evidence="2 3">SAG 2145</strain>
    </source>
</reference>
<dbReference type="PANTHER" id="PTHR15131">
    <property type="entry name" value="SMALL NUCLEAR RNA ACTIVATING COMPLEX, POLYPEPTIDE 1"/>
    <property type="match status" value="1"/>
</dbReference>
<keyword evidence="3" id="KW-1185">Reference proteome</keyword>
<feature type="region of interest" description="Disordered" evidence="1">
    <location>
        <begin position="620"/>
        <end position="649"/>
    </location>
</feature>
<accession>A0AAW1RAH0</accession>
<dbReference type="InterPro" id="IPR019188">
    <property type="entry name" value="SNAPC1"/>
</dbReference>
<feature type="compositionally biased region" description="Polar residues" evidence="1">
    <location>
        <begin position="34"/>
        <end position="50"/>
    </location>
</feature>